<evidence type="ECO:0000313" key="2">
    <source>
        <dbReference type="Proteomes" id="UP001598201"/>
    </source>
</evidence>
<evidence type="ECO:0000313" key="1">
    <source>
        <dbReference type="EMBL" id="MFD3226960.1"/>
    </source>
</evidence>
<reference evidence="1 2" key="1">
    <citation type="submission" date="2024-09" db="EMBL/GenBank/DDBJ databases">
        <title>Genomes of Rahnella.</title>
        <authorList>
            <person name="Mnguni F.C."/>
            <person name="Shin G.Y."/>
            <person name="Coutinho T."/>
        </authorList>
    </citation>
    <scope>NUCLEOTIDE SEQUENCE [LARGE SCALE GENOMIC DNA]</scope>
    <source>
        <strain evidence="1 2">20WA0057</strain>
    </source>
</reference>
<organism evidence="1 2">
    <name type="scientific">Rahnella sp. (strain Y9602)</name>
    <dbReference type="NCBI Taxonomy" id="2703885"/>
    <lineage>
        <taxon>Bacteria</taxon>
        <taxon>Pseudomonadati</taxon>
        <taxon>Pseudomonadota</taxon>
        <taxon>Gammaproteobacteria</taxon>
        <taxon>Enterobacterales</taxon>
        <taxon>Yersiniaceae</taxon>
        <taxon>Rahnella</taxon>
    </lineage>
</organism>
<keyword evidence="2" id="KW-1185">Reference proteome</keyword>
<proteinExistence type="predicted"/>
<protein>
    <submittedName>
        <fullName evidence="1">Uncharacterized protein</fullName>
    </submittedName>
</protein>
<comment type="caution">
    <text evidence="1">The sequence shown here is derived from an EMBL/GenBank/DDBJ whole genome shotgun (WGS) entry which is preliminary data.</text>
</comment>
<dbReference type="EMBL" id="JBHUCJ010000123">
    <property type="protein sequence ID" value="MFD3226960.1"/>
    <property type="molecule type" value="Genomic_DNA"/>
</dbReference>
<dbReference type="RefSeq" id="WP_379672368.1">
    <property type="nucleotide sequence ID" value="NZ_JBHUCJ010000123.1"/>
</dbReference>
<accession>A0ABW6CJ38</accession>
<dbReference type="Proteomes" id="UP001598201">
    <property type="component" value="Unassembled WGS sequence"/>
</dbReference>
<sequence length="458" mass="51514">MVMKLIRKKAPRGALKRWLTEEEETAVKNIFGHKQARNAQDRALAEHVILEMRESELWLQCSCIAGDTPALNSAKLMSETQTLFLSGFGHSHDPSCPMFRVFKGDEDATRSGTRQAAGSKRLNYRDFLPADESETTIKALGKPVTAGDDLTRRKRRPRLARLLLTLIEDAGLNTFSPVSPLPNQTARIWLDALAASADAQEFIRGRRLSEIVRFQPAMGEAAQERLMLALERPDANWPADKARVFYQIFMSDLVSREHVTFAWNGGERTFAPEKSVSINGESQEGVRPPYWVILAFRRGAEGSVICSEGYAHALFRRTCPVPVDSGLERQTLEGIAEVARWLKGKAGDLTLLKPLFDIEVDVEEEKGYVLPDFIIQAITPDGREHSVIIETMGYTDDEYCERKAEQHKGMRTLGTLQTDPPRWPQEVDKRFTNHLYGVMLNLEGVKTSDETQTVMPPT</sequence>
<gene>
    <name evidence="1" type="ORF">ACFPK4_25810</name>
</gene>
<name>A0ABW6CJ38_RAHSY</name>